<comment type="similarity">
    <text evidence="1">Belongs to the SCO1/2 family.</text>
</comment>
<name>A0A402B3I3_9CHLR</name>
<dbReference type="SUPFAM" id="SSF52833">
    <property type="entry name" value="Thioredoxin-like"/>
    <property type="match status" value="1"/>
</dbReference>
<dbReference type="Pfam" id="PF02630">
    <property type="entry name" value="SCO1-SenC"/>
    <property type="match status" value="1"/>
</dbReference>
<evidence type="ECO:0000256" key="2">
    <source>
        <dbReference type="ARBA" id="ARBA00023008"/>
    </source>
</evidence>
<evidence type="ECO:0000256" key="3">
    <source>
        <dbReference type="PIRSR" id="PIRSR603782-1"/>
    </source>
</evidence>
<feature type="binding site" evidence="3">
    <location>
        <position position="177"/>
    </location>
    <ligand>
        <name>Cu cation</name>
        <dbReference type="ChEBI" id="CHEBI:23378"/>
    </ligand>
</feature>
<reference evidence="8" key="1">
    <citation type="submission" date="2018-12" db="EMBL/GenBank/DDBJ databases">
        <title>Tengunoibacter tsumagoiensis gen. nov., sp. nov., Dictyobacter kobayashii sp. nov., D. alpinus sp. nov., and D. joshuensis sp. nov. and description of Dictyobacteraceae fam. nov. within the order Ktedonobacterales isolated from Tengu-no-mugimeshi.</title>
        <authorList>
            <person name="Wang C.M."/>
            <person name="Zheng Y."/>
            <person name="Sakai Y."/>
            <person name="Toyoda A."/>
            <person name="Minakuchi Y."/>
            <person name="Abe K."/>
            <person name="Yokota A."/>
            <person name="Yabe S."/>
        </authorList>
    </citation>
    <scope>NUCLEOTIDE SEQUENCE [LARGE SCALE GENOMIC DNA]</scope>
    <source>
        <strain evidence="8">Uno16</strain>
    </source>
</reference>
<dbReference type="CDD" id="cd02968">
    <property type="entry name" value="SCO"/>
    <property type="match status" value="1"/>
</dbReference>
<accession>A0A402B3I3</accession>
<dbReference type="Gene3D" id="3.40.30.10">
    <property type="entry name" value="Glutaredoxin"/>
    <property type="match status" value="1"/>
</dbReference>
<dbReference type="PROSITE" id="PS51352">
    <property type="entry name" value="THIOREDOXIN_2"/>
    <property type="match status" value="1"/>
</dbReference>
<dbReference type="Proteomes" id="UP000287171">
    <property type="component" value="Unassembled WGS sequence"/>
</dbReference>
<dbReference type="RefSeq" id="WP_126626441.1">
    <property type="nucleotide sequence ID" value="NZ_BIFT01000001.1"/>
</dbReference>
<sequence length="214" mass="23647">MSMRMSWRLASRLSVITLAVLVVIIVTVIQQKQSSHSQPVSNTTASTSGLQGTDLGGTPAPNFQLTDQYGKTVSLSQFRGKPVVVTFLYTHCPDVCPLTAENLHASLQKLGGDAKNVAILAVSTDPKRDTTAEALKFSTAHNMQDYWHFLTGTQKELSPIWSSYSIYAQQQQQKVNHSTALYVIDKQGKERVYMGDDFKPAQMAANLQQLLKEK</sequence>
<dbReference type="InterPro" id="IPR013766">
    <property type="entry name" value="Thioredoxin_domain"/>
</dbReference>
<organism evidence="7 8">
    <name type="scientific">Dictyobacter alpinus</name>
    <dbReference type="NCBI Taxonomy" id="2014873"/>
    <lineage>
        <taxon>Bacteria</taxon>
        <taxon>Bacillati</taxon>
        <taxon>Chloroflexota</taxon>
        <taxon>Ktedonobacteria</taxon>
        <taxon>Ktedonobacterales</taxon>
        <taxon>Dictyobacteraceae</taxon>
        <taxon>Dictyobacter</taxon>
    </lineage>
</organism>
<protein>
    <submittedName>
        <fullName evidence="7">SCO family protein</fullName>
    </submittedName>
</protein>
<proteinExistence type="inferred from homology"/>
<keyword evidence="3" id="KW-0479">Metal-binding</keyword>
<feature type="domain" description="Thioredoxin" evidence="6">
    <location>
        <begin position="54"/>
        <end position="214"/>
    </location>
</feature>
<feature type="binding site" evidence="3">
    <location>
        <position position="92"/>
    </location>
    <ligand>
        <name>Cu cation</name>
        <dbReference type="ChEBI" id="CHEBI:23378"/>
    </ligand>
</feature>
<keyword evidence="4" id="KW-1015">Disulfide bond</keyword>
<evidence type="ECO:0000259" key="6">
    <source>
        <dbReference type="PROSITE" id="PS51352"/>
    </source>
</evidence>
<evidence type="ECO:0000256" key="4">
    <source>
        <dbReference type="PIRSR" id="PIRSR603782-2"/>
    </source>
</evidence>
<feature type="compositionally biased region" description="Polar residues" evidence="5">
    <location>
        <begin position="36"/>
        <end position="51"/>
    </location>
</feature>
<comment type="caution">
    <text evidence="7">The sequence shown here is derived from an EMBL/GenBank/DDBJ whole genome shotgun (WGS) entry which is preliminary data.</text>
</comment>
<dbReference type="InterPro" id="IPR003782">
    <property type="entry name" value="SCO1/SenC"/>
</dbReference>
<dbReference type="OrthoDB" id="9811998at2"/>
<feature type="binding site" evidence="3">
    <location>
        <position position="96"/>
    </location>
    <ligand>
        <name>Cu cation</name>
        <dbReference type="ChEBI" id="CHEBI:23378"/>
    </ligand>
</feature>
<feature type="disulfide bond" description="Redox-active" evidence="4">
    <location>
        <begin position="92"/>
        <end position="96"/>
    </location>
</feature>
<dbReference type="PANTHER" id="PTHR12151:SF25">
    <property type="entry name" value="LINALOOL DEHYDRATASE_ISOMERASE DOMAIN-CONTAINING PROTEIN"/>
    <property type="match status" value="1"/>
</dbReference>
<keyword evidence="8" id="KW-1185">Reference proteome</keyword>
<dbReference type="InterPro" id="IPR036249">
    <property type="entry name" value="Thioredoxin-like_sf"/>
</dbReference>
<dbReference type="GO" id="GO:0046872">
    <property type="term" value="F:metal ion binding"/>
    <property type="evidence" value="ECO:0007669"/>
    <property type="project" value="UniProtKB-KW"/>
</dbReference>
<keyword evidence="2 3" id="KW-0186">Copper</keyword>
<dbReference type="EMBL" id="BIFT01000001">
    <property type="protein sequence ID" value="GCE25914.1"/>
    <property type="molecule type" value="Genomic_DNA"/>
</dbReference>
<dbReference type="AlphaFoldDB" id="A0A402B3I3"/>
<evidence type="ECO:0000313" key="7">
    <source>
        <dbReference type="EMBL" id="GCE25914.1"/>
    </source>
</evidence>
<gene>
    <name evidence="7" type="ORF">KDA_13980</name>
</gene>
<feature type="region of interest" description="Disordered" evidence="5">
    <location>
        <begin position="36"/>
        <end position="57"/>
    </location>
</feature>
<dbReference type="PANTHER" id="PTHR12151">
    <property type="entry name" value="ELECTRON TRANSPORT PROTIN SCO1/SENC FAMILY MEMBER"/>
    <property type="match status" value="1"/>
</dbReference>
<evidence type="ECO:0000256" key="5">
    <source>
        <dbReference type="SAM" id="MobiDB-lite"/>
    </source>
</evidence>
<evidence type="ECO:0000313" key="8">
    <source>
        <dbReference type="Proteomes" id="UP000287171"/>
    </source>
</evidence>
<evidence type="ECO:0000256" key="1">
    <source>
        <dbReference type="ARBA" id="ARBA00010996"/>
    </source>
</evidence>